<keyword evidence="2" id="KW-1185">Reference proteome</keyword>
<dbReference type="AlphaFoldDB" id="A0A4C1YG66"/>
<name>A0A4C1YG66_EUMVA</name>
<comment type="caution">
    <text evidence="1">The sequence shown here is derived from an EMBL/GenBank/DDBJ whole genome shotgun (WGS) entry which is preliminary data.</text>
</comment>
<organism evidence="1 2">
    <name type="scientific">Eumeta variegata</name>
    <name type="common">Bagworm moth</name>
    <name type="synonym">Eumeta japonica</name>
    <dbReference type="NCBI Taxonomy" id="151549"/>
    <lineage>
        <taxon>Eukaryota</taxon>
        <taxon>Metazoa</taxon>
        <taxon>Ecdysozoa</taxon>
        <taxon>Arthropoda</taxon>
        <taxon>Hexapoda</taxon>
        <taxon>Insecta</taxon>
        <taxon>Pterygota</taxon>
        <taxon>Neoptera</taxon>
        <taxon>Endopterygota</taxon>
        <taxon>Lepidoptera</taxon>
        <taxon>Glossata</taxon>
        <taxon>Ditrysia</taxon>
        <taxon>Tineoidea</taxon>
        <taxon>Psychidae</taxon>
        <taxon>Oiketicinae</taxon>
        <taxon>Eumeta</taxon>
    </lineage>
</organism>
<sequence length="165" mass="18637">MAGCKSHQRSMAFHYRLLVFFIDCRKKQKFLWNKSFYTRNLSDTFDERPRAWPAGTSATTIIFLFVIRENLTKFSAKRRSRAHALCGHTPSRHAPRAVSGHVTNGLCDPRADVRTAVDCLTTGDHRVRASDDGVGRHPRPLHYESIEIRSGEADSRVSDGLHAAC</sequence>
<reference evidence="1 2" key="1">
    <citation type="journal article" date="2019" name="Commun. Biol.">
        <title>The bagworm genome reveals a unique fibroin gene that provides high tensile strength.</title>
        <authorList>
            <person name="Kono N."/>
            <person name="Nakamura H."/>
            <person name="Ohtoshi R."/>
            <person name="Tomita M."/>
            <person name="Numata K."/>
            <person name="Arakawa K."/>
        </authorList>
    </citation>
    <scope>NUCLEOTIDE SEQUENCE [LARGE SCALE GENOMIC DNA]</scope>
</reference>
<gene>
    <name evidence="1" type="ORF">EVAR_49251_1</name>
</gene>
<dbReference type="Proteomes" id="UP000299102">
    <property type="component" value="Unassembled WGS sequence"/>
</dbReference>
<proteinExistence type="predicted"/>
<evidence type="ECO:0000313" key="1">
    <source>
        <dbReference type="EMBL" id="GBP73629.1"/>
    </source>
</evidence>
<protein>
    <submittedName>
        <fullName evidence="1">Uncharacterized protein</fullName>
    </submittedName>
</protein>
<dbReference type="EMBL" id="BGZK01001180">
    <property type="protein sequence ID" value="GBP73629.1"/>
    <property type="molecule type" value="Genomic_DNA"/>
</dbReference>
<accession>A0A4C1YG66</accession>
<evidence type="ECO:0000313" key="2">
    <source>
        <dbReference type="Proteomes" id="UP000299102"/>
    </source>
</evidence>